<feature type="binding site" evidence="6">
    <location>
        <position position="82"/>
    </location>
    <ligand>
        <name>a divalent metal cation</name>
        <dbReference type="ChEBI" id="CHEBI:60240"/>
        <label>1</label>
    </ligand>
</feature>
<evidence type="ECO:0000256" key="1">
    <source>
        <dbReference type="ARBA" id="ARBA00002521"/>
    </source>
</evidence>
<dbReference type="SUPFAM" id="SSF55920">
    <property type="entry name" value="Creatinase/aminopeptidase"/>
    <property type="match status" value="1"/>
</dbReference>
<feature type="binding site" evidence="6">
    <location>
        <position position="229"/>
    </location>
    <ligand>
        <name>a divalent metal cation</name>
        <dbReference type="ChEBI" id="CHEBI:60240"/>
        <label>2</label>
        <note>catalytic</note>
    </ligand>
</feature>
<comment type="caution">
    <text evidence="9">The sequence shown here is derived from an EMBL/GenBank/DDBJ whole genome shotgun (WGS) entry which is preliminary data.</text>
</comment>
<dbReference type="HAMAP" id="MF_01974">
    <property type="entry name" value="MetAP_1"/>
    <property type="match status" value="1"/>
</dbReference>
<keyword evidence="5 6" id="KW-0378">Hydrolase</keyword>
<dbReference type="AlphaFoldDB" id="A0A2J0Q893"/>
<keyword evidence="2 6" id="KW-0031">Aminopeptidase</keyword>
<dbReference type="PANTHER" id="PTHR43330:SF27">
    <property type="entry name" value="METHIONINE AMINOPEPTIDASE"/>
    <property type="match status" value="1"/>
</dbReference>
<proteinExistence type="inferred from homology"/>
<evidence type="ECO:0000256" key="3">
    <source>
        <dbReference type="ARBA" id="ARBA00022670"/>
    </source>
</evidence>
<dbReference type="InterPro" id="IPR002467">
    <property type="entry name" value="Pept_M24A_MAP1"/>
</dbReference>
<protein>
    <recommendedName>
        <fullName evidence="6 7">Methionine aminopeptidase</fullName>
        <shortName evidence="6">MAP</shortName>
        <shortName evidence="6">MetAP</shortName>
        <ecNumber evidence="6 7">3.4.11.18</ecNumber>
    </recommendedName>
    <alternativeName>
        <fullName evidence="6">Peptidase M</fullName>
    </alternativeName>
</protein>
<comment type="similarity">
    <text evidence="6">Belongs to the peptidase M24A family. Methionine aminopeptidase type 1 subfamily.</text>
</comment>
<comment type="function">
    <text evidence="1 6">Removes the N-terminal methionine from nascent proteins. The N-terminal methionine is often cleaved when the second residue in the primary sequence is small and uncharged (Met-Ala-, Cys, Gly, Pro, Ser, Thr, or Val). Requires deformylation of the N(alpha)-formylated initiator methionine before it can be hydrolyzed.</text>
</comment>
<dbReference type="EC" id="3.4.11.18" evidence="6 7"/>
<comment type="catalytic activity">
    <reaction evidence="6 7">
        <text>Release of N-terminal amino acids, preferentially methionine, from peptides and arylamides.</text>
        <dbReference type="EC" id="3.4.11.18"/>
    </reaction>
</comment>
<feature type="binding site" evidence="6">
    <location>
        <position position="229"/>
    </location>
    <ligand>
        <name>a divalent metal cation</name>
        <dbReference type="ChEBI" id="CHEBI:60240"/>
        <label>1</label>
    </ligand>
</feature>
<dbReference type="InterPro" id="IPR036005">
    <property type="entry name" value="Creatinase/aminopeptidase-like"/>
</dbReference>
<comment type="cofactor">
    <cofactor evidence="6">
        <name>Co(2+)</name>
        <dbReference type="ChEBI" id="CHEBI:48828"/>
    </cofactor>
    <cofactor evidence="6">
        <name>Zn(2+)</name>
        <dbReference type="ChEBI" id="CHEBI:29105"/>
    </cofactor>
    <cofactor evidence="6">
        <name>Mn(2+)</name>
        <dbReference type="ChEBI" id="CHEBI:29035"/>
    </cofactor>
    <cofactor evidence="6">
        <name>Fe(2+)</name>
        <dbReference type="ChEBI" id="CHEBI:29033"/>
    </cofactor>
    <text evidence="6">Binds 2 divalent metal cations per subunit. Has a high-affinity and a low affinity metal-binding site. The true nature of the physiological cofactor is under debate. The enzyme is active with cobalt, zinc, manganese or divalent iron ions. Most likely, methionine aminopeptidases function as mononuclear Fe(2+)-metalloproteases under physiological conditions, and the catalytically relevant metal-binding site has been assigned to the histidine-containing high-affinity site.</text>
</comment>
<dbReference type="GO" id="GO:0004239">
    <property type="term" value="F:initiator methionyl aminopeptidase activity"/>
    <property type="evidence" value="ECO:0007669"/>
    <property type="project" value="UniProtKB-UniRule"/>
</dbReference>
<dbReference type="PANTHER" id="PTHR43330">
    <property type="entry name" value="METHIONINE AMINOPEPTIDASE"/>
    <property type="match status" value="1"/>
</dbReference>
<dbReference type="Proteomes" id="UP000228496">
    <property type="component" value="Unassembled WGS sequence"/>
</dbReference>
<dbReference type="InterPro" id="IPR000994">
    <property type="entry name" value="Pept_M24"/>
</dbReference>
<name>A0A2J0Q893_9BACT</name>
<feature type="domain" description="Peptidase M24" evidence="8">
    <location>
        <begin position="1"/>
        <end position="234"/>
    </location>
</feature>
<dbReference type="CDD" id="cd01086">
    <property type="entry name" value="MetAP1"/>
    <property type="match status" value="1"/>
</dbReference>
<dbReference type="NCBIfam" id="TIGR00500">
    <property type="entry name" value="met_pdase_I"/>
    <property type="match status" value="1"/>
</dbReference>
<feature type="binding site" evidence="6">
    <location>
        <position position="93"/>
    </location>
    <ligand>
        <name>a divalent metal cation</name>
        <dbReference type="ChEBI" id="CHEBI:60240"/>
        <label>2</label>
        <note>catalytic</note>
    </ligand>
</feature>
<comment type="subunit">
    <text evidence="6">Monomer.</text>
</comment>
<dbReference type="GO" id="GO:0070006">
    <property type="term" value="F:metalloaminopeptidase activity"/>
    <property type="evidence" value="ECO:0007669"/>
    <property type="project" value="UniProtKB-UniRule"/>
</dbReference>
<dbReference type="GO" id="GO:0005829">
    <property type="term" value="C:cytosol"/>
    <property type="evidence" value="ECO:0007669"/>
    <property type="project" value="TreeGrafter"/>
</dbReference>
<evidence type="ECO:0000256" key="5">
    <source>
        <dbReference type="ARBA" id="ARBA00022801"/>
    </source>
</evidence>
<evidence type="ECO:0000256" key="4">
    <source>
        <dbReference type="ARBA" id="ARBA00022723"/>
    </source>
</evidence>
<dbReference type="EMBL" id="PCXQ01000003">
    <property type="protein sequence ID" value="PJE51374.1"/>
    <property type="molecule type" value="Genomic_DNA"/>
</dbReference>
<evidence type="ECO:0000256" key="7">
    <source>
        <dbReference type="RuleBase" id="RU003653"/>
    </source>
</evidence>
<gene>
    <name evidence="6 9" type="primary">map</name>
    <name evidence="9" type="ORF">COV29_01315</name>
</gene>
<evidence type="ECO:0000313" key="9">
    <source>
        <dbReference type="EMBL" id="PJE51374.1"/>
    </source>
</evidence>
<dbReference type="GO" id="GO:0006508">
    <property type="term" value="P:proteolysis"/>
    <property type="evidence" value="ECO:0007669"/>
    <property type="project" value="UniProtKB-KW"/>
</dbReference>
<evidence type="ECO:0000256" key="2">
    <source>
        <dbReference type="ARBA" id="ARBA00022438"/>
    </source>
</evidence>
<dbReference type="Pfam" id="PF00557">
    <property type="entry name" value="Peptidase_M24"/>
    <property type="match status" value="1"/>
</dbReference>
<feature type="binding site" evidence="6">
    <location>
        <position position="65"/>
    </location>
    <ligand>
        <name>substrate</name>
    </ligand>
</feature>
<feature type="binding site" evidence="6">
    <location>
        <position position="165"/>
    </location>
    <ligand>
        <name>a divalent metal cation</name>
        <dbReference type="ChEBI" id="CHEBI:60240"/>
        <label>2</label>
        <note>catalytic</note>
    </ligand>
</feature>
<evidence type="ECO:0000313" key="10">
    <source>
        <dbReference type="Proteomes" id="UP000228496"/>
    </source>
</evidence>
<dbReference type="GO" id="GO:0046872">
    <property type="term" value="F:metal ion binding"/>
    <property type="evidence" value="ECO:0007669"/>
    <property type="project" value="UniProtKB-UniRule"/>
</dbReference>
<dbReference type="Gene3D" id="3.90.230.10">
    <property type="entry name" value="Creatinase/methionine aminopeptidase superfamily"/>
    <property type="match status" value="1"/>
</dbReference>
<dbReference type="InterPro" id="IPR001714">
    <property type="entry name" value="Pept_M24_MAP"/>
</dbReference>
<keyword evidence="3 6" id="KW-0645">Protease</keyword>
<sequence length="245" mass="27183">MKEGGKILAVILRELKEMVKPGITTKNIEKKAEELLSRHKVDSAFLNYGGFPSVLCASVNEEVVHCVPNKKELKNGDLLSIDMGLIYKGFNLDSAVTVPVIEEGEYWNWAALNPQKEKLIQVTKKALELGIKEIKPGRRTGVVSSVIQKLVENNNFNIVKELTGHGIGRRLHEDPQIPNFGSKNEGPIMKEGMVIAVEPIVSVGDWRIKEGDDGHSYVTKDRSLTAHFEHTVAILKDGPIILTKE</sequence>
<keyword evidence="4 6" id="KW-0479">Metal-binding</keyword>
<organism evidence="9 10">
    <name type="scientific">Candidatus Yanofskybacteria bacterium CG10_big_fil_rev_8_21_14_0_10_36_16</name>
    <dbReference type="NCBI Taxonomy" id="1975096"/>
    <lineage>
        <taxon>Bacteria</taxon>
        <taxon>Candidatus Yanofskyibacteriota</taxon>
    </lineage>
</organism>
<evidence type="ECO:0000256" key="6">
    <source>
        <dbReference type="HAMAP-Rule" id="MF_01974"/>
    </source>
</evidence>
<feature type="binding site" evidence="6">
    <location>
        <position position="93"/>
    </location>
    <ligand>
        <name>a divalent metal cation</name>
        <dbReference type="ChEBI" id="CHEBI:60240"/>
        <label>1</label>
    </ligand>
</feature>
<reference evidence="9 10" key="1">
    <citation type="submission" date="2017-09" db="EMBL/GenBank/DDBJ databases">
        <title>Depth-based differentiation of microbial function through sediment-hosted aquifers and enrichment of novel symbionts in the deep terrestrial subsurface.</title>
        <authorList>
            <person name="Probst A.J."/>
            <person name="Ladd B."/>
            <person name="Jarett J.K."/>
            <person name="Geller-Mcgrath D.E."/>
            <person name="Sieber C.M."/>
            <person name="Emerson J.B."/>
            <person name="Anantharaman K."/>
            <person name="Thomas B.C."/>
            <person name="Malmstrom R."/>
            <person name="Stieglmeier M."/>
            <person name="Klingl A."/>
            <person name="Woyke T."/>
            <person name="Ryan C.M."/>
            <person name="Banfield J.F."/>
        </authorList>
    </citation>
    <scope>NUCLEOTIDE SEQUENCE [LARGE SCALE GENOMIC DNA]</scope>
    <source>
        <strain evidence="9">CG10_big_fil_rev_8_21_14_0_10_36_16</strain>
    </source>
</reference>
<evidence type="ECO:0000259" key="8">
    <source>
        <dbReference type="Pfam" id="PF00557"/>
    </source>
</evidence>
<dbReference type="PRINTS" id="PR00599">
    <property type="entry name" value="MAPEPTIDASE"/>
</dbReference>
<feature type="binding site" evidence="6">
    <location>
        <position position="198"/>
    </location>
    <ligand>
        <name>a divalent metal cation</name>
        <dbReference type="ChEBI" id="CHEBI:60240"/>
        <label>2</label>
        <note>catalytic</note>
    </ligand>
</feature>
<accession>A0A2J0Q893</accession>
<feature type="binding site" evidence="6">
    <location>
        <position position="172"/>
    </location>
    <ligand>
        <name>substrate</name>
    </ligand>
</feature>